<dbReference type="EMBL" id="JBHUEM010000039">
    <property type="protein sequence ID" value="MFD1738159.1"/>
    <property type="molecule type" value="Genomic_DNA"/>
</dbReference>
<evidence type="ECO:0000313" key="1">
    <source>
        <dbReference type="EMBL" id="MFD1738159.1"/>
    </source>
</evidence>
<accession>A0ABW4LTQ2</accession>
<dbReference type="InterPro" id="IPR021247">
    <property type="entry name" value="DUF2785"/>
</dbReference>
<sequence length="274" mass="32003">MIKEELQRVVESGYKLPDGLTEYEAVSKVVDILDSTDPELRDQLGYTILYKWLIEQKFLTNKELREQLDVAVSDKMLFHKVGESETDSVFLRAFSSLLIALLLHRDNQDPFLDKESFDQILHRLVAYCEEERDVRGYVEEKGWAHAAAHIADALEECVQSEKVHRVECETLWIGICALINHAHHVFDAEEDERMATVVVAMVALEKVSVKTICEWLQKVEVTKGQDITFRYRRVNWKHFVRSIYTRLQEKNLLGEADLALQKEERRFNPYFSKL</sequence>
<dbReference type="Pfam" id="PF10978">
    <property type="entry name" value="DUF2785"/>
    <property type="match status" value="1"/>
</dbReference>
<organism evidence="1 2">
    <name type="scientific">Bacillus salitolerans</name>
    <dbReference type="NCBI Taxonomy" id="1437434"/>
    <lineage>
        <taxon>Bacteria</taxon>
        <taxon>Bacillati</taxon>
        <taxon>Bacillota</taxon>
        <taxon>Bacilli</taxon>
        <taxon>Bacillales</taxon>
        <taxon>Bacillaceae</taxon>
        <taxon>Bacillus</taxon>
    </lineage>
</organism>
<protein>
    <submittedName>
        <fullName evidence="1">DUF2785 domain-containing protein</fullName>
    </submittedName>
</protein>
<evidence type="ECO:0000313" key="2">
    <source>
        <dbReference type="Proteomes" id="UP001597214"/>
    </source>
</evidence>
<comment type="caution">
    <text evidence="1">The sequence shown here is derived from an EMBL/GenBank/DDBJ whole genome shotgun (WGS) entry which is preliminary data.</text>
</comment>
<reference evidence="2" key="1">
    <citation type="journal article" date="2019" name="Int. J. Syst. Evol. Microbiol.">
        <title>The Global Catalogue of Microorganisms (GCM) 10K type strain sequencing project: providing services to taxonomists for standard genome sequencing and annotation.</title>
        <authorList>
            <consortium name="The Broad Institute Genomics Platform"/>
            <consortium name="The Broad Institute Genome Sequencing Center for Infectious Disease"/>
            <person name="Wu L."/>
            <person name="Ma J."/>
        </authorList>
    </citation>
    <scope>NUCLEOTIDE SEQUENCE [LARGE SCALE GENOMIC DNA]</scope>
    <source>
        <strain evidence="2">CCUG 49339</strain>
    </source>
</reference>
<gene>
    <name evidence="1" type="ORF">ACFSCX_16650</name>
</gene>
<dbReference type="Proteomes" id="UP001597214">
    <property type="component" value="Unassembled WGS sequence"/>
</dbReference>
<proteinExistence type="predicted"/>
<name>A0ABW4LTQ2_9BACI</name>
<keyword evidence="2" id="KW-1185">Reference proteome</keyword>
<dbReference type="RefSeq" id="WP_377929374.1">
    <property type="nucleotide sequence ID" value="NZ_JBHUEM010000039.1"/>
</dbReference>